<protein>
    <recommendedName>
        <fullName evidence="2">Serine aminopeptidase S33 domain-containing protein</fullName>
    </recommendedName>
</protein>
<dbReference type="PANTHER" id="PTHR11614">
    <property type="entry name" value="PHOSPHOLIPASE-RELATED"/>
    <property type="match status" value="1"/>
</dbReference>
<evidence type="ECO:0000256" key="1">
    <source>
        <dbReference type="SAM" id="Phobius"/>
    </source>
</evidence>
<keyword evidence="1" id="KW-0812">Transmembrane</keyword>
<feature type="domain" description="Serine aminopeptidase S33" evidence="2">
    <location>
        <begin position="103"/>
        <end position="169"/>
    </location>
</feature>
<dbReference type="Pfam" id="PF12146">
    <property type="entry name" value="Hydrolase_4"/>
    <property type="match status" value="1"/>
</dbReference>
<dbReference type="InterPro" id="IPR051044">
    <property type="entry name" value="MAG_DAG_Lipase"/>
</dbReference>
<reference evidence="3 4" key="1">
    <citation type="submission" date="2021-02" db="EMBL/GenBank/DDBJ databases">
        <title>Plant Genome Project.</title>
        <authorList>
            <person name="Zhang R.-G."/>
        </authorList>
    </citation>
    <scope>NUCLEOTIDE SEQUENCE [LARGE SCALE GENOMIC DNA]</scope>
    <source>
        <tissue evidence="3">Leaves</tissue>
    </source>
</reference>
<accession>A0ABQ8GXT3</accession>
<dbReference type="InterPro" id="IPR029058">
    <property type="entry name" value="AB_hydrolase_fold"/>
</dbReference>
<name>A0ABQ8GXT3_9ROSI</name>
<dbReference type="InterPro" id="IPR022742">
    <property type="entry name" value="Hydrolase_4"/>
</dbReference>
<dbReference type="SUPFAM" id="SSF53474">
    <property type="entry name" value="alpha/beta-Hydrolases"/>
    <property type="match status" value="1"/>
</dbReference>
<proteinExistence type="predicted"/>
<keyword evidence="1" id="KW-0472">Membrane</keyword>
<keyword evidence="4" id="KW-1185">Reference proteome</keyword>
<organism evidence="3 4">
    <name type="scientific">Xanthoceras sorbifolium</name>
    <dbReference type="NCBI Taxonomy" id="99658"/>
    <lineage>
        <taxon>Eukaryota</taxon>
        <taxon>Viridiplantae</taxon>
        <taxon>Streptophyta</taxon>
        <taxon>Embryophyta</taxon>
        <taxon>Tracheophyta</taxon>
        <taxon>Spermatophyta</taxon>
        <taxon>Magnoliopsida</taxon>
        <taxon>eudicotyledons</taxon>
        <taxon>Gunneridae</taxon>
        <taxon>Pentapetalae</taxon>
        <taxon>rosids</taxon>
        <taxon>malvids</taxon>
        <taxon>Sapindales</taxon>
        <taxon>Sapindaceae</taxon>
        <taxon>Xanthoceroideae</taxon>
        <taxon>Xanthoceras</taxon>
    </lineage>
</organism>
<dbReference type="Proteomes" id="UP000827721">
    <property type="component" value="Unassembled WGS sequence"/>
</dbReference>
<dbReference type="Gene3D" id="3.40.50.1820">
    <property type="entry name" value="alpha/beta hydrolase"/>
    <property type="match status" value="1"/>
</dbReference>
<sequence>MEDQQESVHVQTQLLHYWANTPEEEYYNKQGIKSTESYYTSPRGLSPQRSFLLRWVLLVLLVLLWTLKAMEDHKVPRVMCPMLILLLKIVCLSSIQSNKRLNSMGGAICLLIHFADPKGSDGAVLVAPMCRVSDKQKPKWLLSLALKFLAKFFPTLAIFPAEELDKKSIKVEAKRVIGTLNPLKYRRNPKTRHCKSATELLRLCMKKQRVDKTIRIYDGMMHSLLFGDTDENIEIIRNDILSWLNGRCKE</sequence>
<dbReference type="EMBL" id="JAFEMO010000432">
    <property type="protein sequence ID" value="KAH7516867.1"/>
    <property type="molecule type" value="Genomic_DNA"/>
</dbReference>
<keyword evidence="1" id="KW-1133">Transmembrane helix</keyword>
<evidence type="ECO:0000313" key="3">
    <source>
        <dbReference type="EMBL" id="KAH7516867.1"/>
    </source>
</evidence>
<feature type="transmembrane region" description="Helical" evidence="1">
    <location>
        <begin position="51"/>
        <end position="70"/>
    </location>
</feature>
<gene>
    <name evidence="3" type="ORF">JRO89_XSUnG0159000</name>
</gene>
<evidence type="ECO:0000313" key="4">
    <source>
        <dbReference type="Proteomes" id="UP000827721"/>
    </source>
</evidence>
<comment type="caution">
    <text evidence="3">The sequence shown here is derived from an EMBL/GenBank/DDBJ whole genome shotgun (WGS) entry which is preliminary data.</text>
</comment>
<evidence type="ECO:0000259" key="2">
    <source>
        <dbReference type="Pfam" id="PF12146"/>
    </source>
</evidence>